<evidence type="ECO:0000313" key="4">
    <source>
        <dbReference type="EMBL" id="MCS3711780.1"/>
    </source>
</evidence>
<dbReference type="Pfam" id="PF08240">
    <property type="entry name" value="ADH_N"/>
    <property type="match status" value="1"/>
</dbReference>
<dbReference type="Gene3D" id="3.90.180.10">
    <property type="entry name" value="Medium-chain alcohol dehydrogenases, catalytic domain"/>
    <property type="match status" value="1"/>
</dbReference>
<dbReference type="Proteomes" id="UP001155057">
    <property type="component" value="Unassembled WGS sequence"/>
</dbReference>
<dbReference type="InterPro" id="IPR011032">
    <property type="entry name" value="GroES-like_sf"/>
</dbReference>
<dbReference type="InterPro" id="IPR014189">
    <property type="entry name" value="Quinone_OxRdtase_PIG3"/>
</dbReference>
<comment type="caution">
    <text evidence="4">The sequence shown here is derived from an EMBL/GenBank/DDBJ whole genome shotgun (WGS) entry which is preliminary data.</text>
</comment>
<dbReference type="SMART" id="SM00829">
    <property type="entry name" value="PKS_ER"/>
    <property type="match status" value="1"/>
</dbReference>
<name>A0A9X2Q7S2_9BACT</name>
<dbReference type="NCBIfam" id="TIGR02824">
    <property type="entry name" value="quinone_pig3"/>
    <property type="match status" value="1"/>
</dbReference>
<dbReference type="Gene3D" id="3.40.50.720">
    <property type="entry name" value="NAD(P)-binding Rossmann-like Domain"/>
    <property type="match status" value="1"/>
</dbReference>
<dbReference type="RefSeq" id="WP_013061826.1">
    <property type="nucleotide sequence ID" value="NZ_JANUAE010000017.1"/>
</dbReference>
<evidence type="ECO:0000313" key="5">
    <source>
        <dbReference type="Proteomes" id="UP001155057"/>
    </source>
</evidence>
<reference evidence="4" key="1">
    <citation type="submission" date="2022-08" db="EMBL/GenBank/DDBJ databases">
        <title>Genomic Encyclopedia of Type Strains, Phase V (KMG-V): Genome sequencing to study the core and pangenomes of soil and plant-associated prokaryotes.</title>
        <authorList>
            <person name="Whitman W."/>
        </authorList>
    </citation>
    <scope>NUCLEOTIDE SEQUENCE</scope>
    <source>
        <strain evidence="4">SP3049</strain>
    </source>
</reference>
<dbReference type="PANTHER" id="PTHR48106">
    <property type="entry name" value="QUINONE OXIDOREDUCTASE PIG3-RELATED"/>
    <property type="match status" value="1"/>
</dbReference>
<evidence type="ECO:0000256" key="1">
    <source>
        <dbReference type="ARBA" id="ARBA00022857"/>
    </source>
</evidence>
<keyword evidence="1" id="KW-0521">NADP</keyword>
<dbReference type="AlphaFoldDB" id="A0A9X2Q7S2"/>
<organism evidence="4 5">
    <name type="scientific">Salinibacter ruber</name>
    <dbReference type="NCBI Taxonomy" id="146919"/>
    <lineage>
        <taxon>Bacteria</taxon>
        <taxon>Pseudomonadati</taxon>
        <taxon>Rhodothermota</taxon>
        <taxon>Rhodothermia</taxon>
        <taxon>Rhodothermales</taxon>
        <taxon>Salinibacteraceae</taxon>
        <taxon>Salinibacter</taxon>
    </lineage>
</organism>
<dbReference type="InterPro" id="IPR036291">
    <property type="entry name" value="NAD(P)-bd_dom_sf"/>
</dbReference>
<protein>
    <submittedName>
        <fullName evidence="4">PIG3 family NAD(P)H quinone oxidoreductase</fullName>
    </submittedName>
</protein>
<dbReference type="InterPro" id="IPR013154">
    <property type="entry name" value="ADH-like_N"/>
</dbReference>
<gene>
    <name evidence="4" type="ORF">GGP61_003415</name>
</gene>
<dbReference type="CDD" id="cd05276">
    <property type="entry name" value="p53_inducible_oxidoreductase"/>
    <property type="match status" value="1"/>
</dbReference>
<sequence>MRAVRVPDPGAPSAMTIGEVPTPTPGADEVRVQVHATALNRADTFQRRGHYAPPEGASSIMGLEMAGVVQETGPDVTDWHEGDRVFSLLAGGGYAEQVVVHKDLLMAVPPGLSMREAAAIPEVFLTAYQALHWLGGLQRDHEVLVHAGASGVGTAAIQLAREAGARPHITASAPKHDLCRDLGAAATIDYESEDFAARVDDLTGGAGVDVVIDFIGAPYFHQNVEALSVDGRIVQLATLGGSTVEEVSLRALMAKRIQLLTSTLRDRSLDYKVQLTQAFAGDIVPKFVDGQLRPVIDSTYDWTEVADAHRRMENNANAGKIVLQVVS</sequence>
<accession>A0A9X2Q7S2</accession>
<keyword evidence="2" id="KW-0560">Oxidoreductase</keyword>
<dbReference type="InterPro" id="IPR020843">
    <property type="entry name" value="ER"/>
</dbReference>
<dbReference type="EMBL" id="JANUAE010000017">
    <property type="protein sequence ID" value="MCS3711780.1"/>
    <property type="molecule type" value="Genomic_DNA"/>
</dbReference>
<proteinExistence type="predicted"/>
<dbReference type="SUPFAM" id="SSF50129">
    <property type="entry name" value="GroES-like"/>
    <property type="match status" value="1"/>
</dbReference>
<evidence type="ECO:0000256" key="2">
    <source>
        <dbReference type="ARBA" id="ARBA00023002"/>
    </source>
</evidence>
<evidence type="ECO:0000259" key="3">
    <source>
        <dbReference type="SMART" id="SM00829"/>
    </source>
</evidence>
<dbReference type="PANTHER" id="PTHR48106:SF18">
    <property type="entry name" value="QUINONE OXIDOREDUCTASE PIG3"/>
    <property type="match status" value="1"/>
</dbReference>
<dbReference type="GO" id="GO:0070402">
    <property type="term" value="F:NADPH binding"/>
    <property type="evidence" value="ECO:0007669"/>
    <property type="project" value="TreeGrafter"/>
</dbReference>
<feature type="domain" description="Enoyl reductase (ER)" evidence="3">
    <location>
        <begin position="10"/>
        <end position="323"/>
    </location>
</feature>
<dbReference type="SUPFAM" id="SSF51735">
    <property type="entry name" value="NAD(P)-binding Rossmann-fold domains"/>
    <property type="match status" value="1"/>
</dbReference>
<dbReference type="Pfam" id="PF13602">
    <property type="entry name" value="ADH_zinc_N_2"/>
    <property type="match status" value="1"/>
</dbReference>
<dbReference type="GO" id="GO:0016651">
    <property type="term" value="F:oxidoreductase activity, acting on NAD(P)H"/>
    <property type="evidence" value="ECO:0007669"/>
    <property type="project" value="TreeGrafter"/>
</dbReference>